<dbReference type="Proteomes" id="UP001479290">
    <property type="component" value="Unassembled WGS sequence"/>
</dbReference>
<reference evidence="3 4" key="1">
    <citation type="submission" date="2024-05" db="EMBL/GenBank/DDBJ databases">
        <title>A high-quality chromosomal-level genome assembly of Topmouth culter (Culter alburnus).</title>
        <authorList>
            <person name="Zhao H."/>
        </authorList>
    </citation>
    <scope>NUCLEOTIDE SEQUENCE [LARGE SCALE GENOMIC DNA]</scope>
    <source>
        <strain evidence="3">CATC2023</strain>
        <tissue evidence="3">Muscle</tissue>
    </source>
</reference>
<dbReference type="AlphaFoldDB" id="A0AAW1ZIH8"/>
<dbReference type="CDD" id="cd00037">
    <property type="entry name" value="CLECT"/>
    <property type="match status" value="1"/>
</dbReference>
<dbReference type="PANTHER" id="PTHR46534">
    <property type="entry name" value="IGGFC_BINDING DOMAIN-CONTAINING PROTEIN"/>
    <property type="match status" value="1"/>
</dbReference>
<dbReference type="SUPFAM" id="SSF56436">
    <property type="entry name" value="C-type lectin-like"/>
    <property type="match status" value="1"/>
</dbReference>
<dbReference type="PANTHER" id="PTHR46534:SF2">
    <property type="entry name" value="VWFD DOMAIN-CONTAINING PROTEIN"/>
    <property type="match status" value="1"/>
</dbReference>
<keyword evidence="4" id="KW-1185">Reference proteome</keyword>
<feature type="signal peptide" evidence="1">
    <location>
        <begin position="1"/>
        <end position="16"/>
    </location>
</feature>
<evidence type="ECO:0000256" key="1">
    <source>
        <dbReference type="SAM" id="SignalP"/>
    </source>
</evidence>
<dbReference type="Pfam" id="PF00059">
    <property type="entry name" value="Lectin_C"/>
    <property type="match status" value="1"/>
</dbReference>
<evidence type="ECO:0000259" key="2">
    <source>
        <dbReference type="PROSITE" id="PS50041"/>
    </source>
</evidence>
<dbReference type="InterPro" id="IPR016186">
    <property type="entry name" value="C-type_lectin-like/link_sf"/>
</dbReference>
<organism evidence="3 4">
    <name type="scientific">Culter alburnus</name>
    <name type="common">Topmouth culter</name>
    <dbReference type="NCBI Taxonomy" id="194366"/>
    <lineage>
        <taxon>Eukaryota</taxon>
        <taxon>Metazoa</taxon>
        <taxon>Chordata</taxon>
        <taxon>Craniata</taxon>
        <taxon>Vertebrata</taxon>
        <taxon>Euteleostomi</taxon>
        <taxon>Actinopterygii</taxon>
        <taxon>Neopterygii</taxon>
        <taxon>Teleostei</taxon>
        <taxon>Ostariophysi</taxon>
        <taxon>Cypriniformes</taxon>
        <taxon>Xenocyprididae</taxon>
        <taxon>Xenocypridinae</taxon>
        <taxon>Culter</taxon>
    </lineage>
</organism>
<dbReference type="EMBL" id="JAWDJR010000016">
    <property type="protein sequence ID" value="KAK9961291.1"/>
    <property type="molecule type" value="Genomic_DNA"/>
</dbReference>
<accession>A0AAW1ZIH8</accession>
<protein>
    <recommendedName>
        <fullName evidence="2">C-type lectin domain-containing protein</fullName>
    </recommendedName>
</protein>
<name>A0AAW1ZIH8_CULAL</name>
<gene>
    <name evidence="3" type="ORF">ABG768_009086</name>
</gene>
<dbReference type="Gene3D" id="3.10.100.10">
    <property type="entry name" value="Mannose-Binding Protein A, subunit A"/>
    <property type="match status" value="1"/>
</dbReference>
<feature type="chain" id="PRO_5043665681" description="C-type lectin domain-containing protein" evidence="1">
    <location>
        <begin position="17"/>
        <end position="564"/>
    </location>
</feature>
<proteinExistence type="predicted"/>
<keyword evidence="1" id="KW-0732">Signal</keyword>
<evidence type="ECO:0000313" key="4">
    <source>
        <dbReference type="Proteomes" id="UP001479290"/>
    </source>
</evidence>
<sequence length="564" mass="63205">MLTVLLTILMFSQGLSMDSRGTSFITAFPENIAVYYKKTINLLKITTLHPNTMVSVTSIATGIVNTNESLRNGTILTVNLTKEDEEYQFISSNKSFRITSDKNITVLSVSGWEGRFQSNVVQPEQNLGTVYQVPALNYTKIATSFSPLITSEGGFLFFRLMIINAMDKVNNVTIKQVDERGQSKADNITLGPYKLFQIQINGTVREINAVDKVAVLLTHPCFDSKNCSCNMVVNQLKPPVIDNEKIPARFLVPPIFSAKQLLVTTNQPFKVCQGLCNNINGILVQNSTDILPLFPNFTNASVISTNMHVSLQLISPGLFLDLIPTSMFSGCYLLGFNSSRSGALVIANTSRTDGVKINDKPLPSDIKWNVLNGTEYSWALVEAQEIGTIWHPTSKIGVYMIELLESNNIYGSPAIAINMDPDHNGCLVTPEMFVLGKDEMSWFMSRKYCLENADQLARFVAKDTLEKMASNMTHQEPTEGWISLRRALYTAEWYWKNEDDFPSTVNFTYWEDGQPEKPEKGLCASVSLDPKKKFMWKSARCCSKKKPVCYNTPKYLTYRDTAIL</sequence>
<feature type="domain" description="C-type lectin" evidence="2">
    <location>
        <begin position="433"/>
        <end position="550"/>
    </location>
</feature>
<dbReference type="InterPro" id="IPR016187">
    <property type="entry name" value="CTDL_fold"/>
</dbReference>
<dbReference type="PROSITE" id="PS50041">
    <property type="entry name" value="C_TYPE_LECTIN_2"/>
    <property type="match status" value="1"/>
</dbReference>
<dbReference type="InterPro" id="IPR001304">
    <property type="entry name" value="C-type_lectin-like"/>
</dbReference>
<comment type="caution">
    <text evidence="3">The sequence shown here is derived from an EMBL/GenBank/DDBJ whole genome shotgun (WGS) entry which is preliminary data.</text>
</comment>
<evidence type="ECO:0000313" key="3">
    <source>
        <dbReference type="EMBL" id="KAK9961291.1"/>
    </source>
</evidence>